<feature type="compositionally biased region" description="Acidic residues" evidence="3">
    <location>
        <begin position="850"/>
        <end position="859"/>
    </location>
</feature>
<feature type="compositionally biased region" description="Basic residues" evidence="3">
    <location>
        <begin position="797"/>
        <end position="807"/>
    </location>
</feature>
<feature type="compositionally biased region" description="Basic and acidic residues" evidence="3">
    <location>
        <begin position="836"/>
        <end position="849"/>
    </location>
</feature>
<evidence type="ECO:0000313" key="5">
    <source>
        <dbReference type="Proteomes" id="UP000077521"/>
    </source>
</evidence>
<evidence type="ECO:0000256" key="2">
    <source>
        <dbReference type="ARBA" id="ARBA00022737"/>
    </source>
</evidence>
<feature type="region of interest" description="Disordered" evidence="3">
    <location>
        <begin position="745"/>
        <end position="894"/>
    </location>
</feature>
<name>A0A177TM23_9BASI</name>
<keyword evidence="1" id="KW-0853">WD repeat</keyword>
<dbReference type="PROSITE" id="PS50294">
    <property type="entry name" value="WD_REPEATS_REGION"/>
    <property type="match status" value="2"/>
</dbReference>
<dbReference type="GO" id="GO:0045717">
    <property type="term" value="P:negative regulation of fatty acid biosynthetic process"/>
    <property type="evidence" value="ECO:0007669"/>
    <property type="project" value="TreeGrafter"/>
</dbReference>
<proteinExistence type="predicted"/>
<dbReference type="InterPro" id="IPR015943">
    <property type="entry name" value="WD40/YVTN_repeat-like_dom_sf"/>
</dbReference>
<feature type="compositionally biased region" description="Low complexity" evidence="3">
    <location>
        <begin position="981"/>
        <end position="1002"/>
    </location>
</feature>
<feature type="region of interest" description="Disordered" evidence="3">
    <location>
        <begin position="15"/>
        <end position="37"/>
    </location>
</feature>
<feature type="compositionally biased region" description="Polar residues" evidence="3">
    <location>
        <begin position="17"/>
        <end position="30"/>
    </location>
</feature>
<feature type="region of interest" description="Disordered" evidence="3">
    <location>
        <begin position="926"/>
        <end position="1008"/>
    </location>
</feature>
<dbReference type="GO" id="GO:0080008">
    <property type="term" value="C:Cul4-RING E3 ubiquitin ligase complex"/>
    <property type="evidence" value="ECO:0007669"/>
    <property type="project" value="TreeGrafter"/>
</dbReference>
<feature type="compositionally biased region" description="Acidic residues" evidence="3">
    <location>
        <begin position="1058"/>
        <end position="1068"/>
    </location>
</feature>
<dbReference type="SUPFAM" id="SSF50978">
    <property type="entry name" value="WD40 repeat-like"/>
    <property type="match status" value="1"/>
</dbReference>
<dbReference type="PANTHER" id="PTHR15574">
    <property type="entry name" value="WD REPEAT DOMAIN-CONTAINING FAMILY"/>
    <property type="match status" value="1"/>
</dbReference>
<dbReference type="GO" id="GO:0005737">
    <property type="term" value="C:cytoplasm"/>
    <property type="evidence" value="ECO:0007669"/>
    <property type="project" value="TreeGrafter"/>
</dbReference>
<dbReference type="EMBL" id="LWDF02000144">
    <property type="protein sequence ID" value="KAE8256039.1"/>
    <property type="molecule type" value="Genomic_DNA"/>
</dbReference>
<feature type="compositionally biased region" description="Acidic residues" evidence="3">
    <location>
        <begin position="952"/>
        <end position="980"/>
    </location>
</feature>
<keyword evidence="5" id="KW-1185">Reference proteome</keyword>
<feature type="compositionally biased region" description="Acidic residues" evidence="3">
    <location>
        <begin position="1030"/>
        <end position="1051"/>
    </location>
</feature>
<comment type="caution">
    <text evidence="4">The sequence shown here is derived from an EMBL/GenBank/DDBJ whole genome shotgun (WGS) entry which is preliminary data.</text>
</comment>
<feature type="region of interest" description="Disordered" evidence="3">
    <location>
        <begin position="1023"/>
        <end position="1082"/>
    </location>
</feature>
<feature type="region of interest" description="Disordered" evidence="3">
    <location>
        <begin position="609"/>
        <end position="633"/>
    </location>
</feature>
<reference evidence="4" key="1">
    <citation type="submission" date="2016-04" db="EMBL/GenBank/DDBJ databases">
        <authorList>
            <person name="Nguyen H.D."/>
            <person name="Samba Siva P."/>
            <person name="Cullis J."/>
            <person name="Levesque C.A."/>
            <person name="Hambleton S."/>
        </authorList>
    </citation>
    <scope>NUCLEOTIDE SEQUENCE</scope>
    <source>
        <strain evidence="4">DAOMC 236416</strain>
    </source>
</reference>
<evidence type="ECO:0000256" key="3">
    <source>
        <dbReference type="SAM" id="MobiDB-lite"/>
    </source>
</evidence>
<keyword evidence="2" id="KW-0677">Repeat</keyword>
<evidence type="ECO:0000313" key="4">
    <source>
        <dbReference type="EMBL" id="KAE8256039.1"/>
    </source>
</evidence>
<dbReference type="PANTHER" id="PTHR15574:SF40">
    <property type="entry name" value="WD AND TETRATRICOPEPTIDE REPEATS PROTEIN 1"/>
    <property type="match status" value="1"/>
</dbReference>
<dbReference type="InterPro" id="IPR036322">
    <property type="entry name" value="WD40_repeat_dom_sf"/>
</dbReference>
<feature type="compositionally biased region" description="Acidic residues" evidence="3">
    <location>
        <begin position="876"/>
        <end position="886"/>
    </location>
</feature>
<reference evidence="4" key="2">
    <citation type="journal article" date="2019" name="IMA Fungus">
        <title>Genome sequencing and comparison of five Tilletia species to identify candidate genes for the detection of regulated species infecting wheat.</title>
        <authorList>
            <person name="Nguyen H.D.T."/>
            <person name="Sultana T."/>
            <person name="Kesanakurti P."/>
            <person name="Hambleton S."/>
        </authorList>
    </citation>
    <scope>NUCLEOTIDE SEQUENCE</scope>
    <source>
        <strain evidence="4">DAOMC 236416</strain>
    </source>
</reference>
<feature type="compositionally biased region" description="Basic and acidic residues" evidence="3">
    <location>
        <begin position="926"/>
        <end position="938"/>
    </location>
</feature>
<evidence type="ECO:0000256" key="1">
    <source>
        <dbReference type="ARBA" id="ARBA00022574"/>
    </source>
</evidence>
<dbReference type="AlphaFoldDB" id="A0A177TM23"/>
<dbReference type="Pfam" id="PF00400">
    <property type="entry name" value="WD40"/>
    <property type="match status" value="2"/>
</dbReference>
<dbReference type="PROSITE" id="PS50082">
    <property type="entry name" value="WD_REPEATS_2"/>
    <property type="match status" value="2"/>
</dbReference>
<feature type="compositionally biased region" description="Low complexity" evidence="3">
    <location>
        <begin position="761"/>
        <end position="778"/>
    </location>
</feature>
<dbReference type="Gene3D" id="2.130.10.10">
    <property type="entry name" value="YVTN repeat-like/Quinoprotein amine dehydrogenase"/>
    <property type="match status" value="1"/>
</dbReference>
<dbReference type="Proteomes" id="UP000077521">
    <property type="component" value="Unassembled WGS sequence"/>
</dbReference>
<dbReference type="SMART" id="SM00320">
    <property type="entry name" value="WD40"/>
    <property type="match status" value="4"/>
</dbReference>
<accession>A0A177TM23</accession>
<gene>
    <name evidence="4" type="ORF">A4X13_0g2832</name>
</gene>
<sequence length="1082" mass="117854">MSAAAAAAAAAVGAGPSHSNMVRTARQDTVSPGLADSRASVPAGAAYAARCWQTLDDMRTGGQKSGHGLRLPRQDRLKRRALGDQIRTTGFQYMRPLEGHISCINALAFSKDGRWLASGGDDMRVQIRDMYEDIDSERSDVFVTLPGHRANIFTISWSCDGQHLFSGGMDGRVYQYDVETLSNLAKQPRISLEPRQTRRSLWARQPSIQPSALMSAPVNPTGLEFLLGTTPAIREVSAHPYNPSLLLACTQNGLLTLNDTRLPAPGIVGRARLSPRTGLFALSGRSFSGVQFRPLASDGHTFAACISAASNKLDAANVNLKAGTRLYDARMCFSSSSSGSGSRGGGMDFMNAGSDSSSLETASILDDNNAVVLYDSVLERFERKSDEEVRAYFAVADGLNVRFDPTGQFLVSDATGFKPIIYEVGQPQPIAVCEADGYSTRCTTKHGSFGRFGTAWEDWADQTKDADSDLLQDAFDELGPAARELSSLPKIERDGLYYVTGSDDGRGYGWAIPSVQSLVSRREAVEELSILRGERPIDGLYFVSKNGAPLWVPRLRKPAFTLEGAQSITNTTLAHPHLPLIATSGIERLVRMYSPLPFSVHDELPEDGSLSVPLLRPGPTRKMGKKPIAPEGADDERDSIFIAETLLSHQPVDGSDSLRTNERLLRTRQLCREGDLKDISTIAQFDEYLLDEEKDRREKRVRLALAALGESRGSKKKNLQKMQEGDELFRAKPDILYSLRRVFDQAQQGKGKKDSGGGDGSPFPSSSAMSKNGSRSTDGGAGSGSGSSSRGFNLRPPKAKRPWRRSANRPVITAAGEEEASPSDVTEQAGVDIEDGGPHAQDRVLHRPGEEEDTGEEDGNFTTTTDESNEVHHSESDDENGQEDPDHDARSTSQNWVLRAARRLGLQQLSAFKPAKLAGGVWEVRHNSTEAGSDERGSHSGAQRSGGAPFADWEDNDDDAGEDYAEEEVESDDEDEDEVDGNGMEMAMNDAAGNGAEGAARAAGEDDGMTEYERWVRLQLARGWLRNDDMDMDEDEEDDEEEDDDEEEMWLEEGQGGSEDEDEDDGDDSGAVAYRRLGRERP</sequence>
<protein>
    <submittedName>
        <fullName evidence="4">Uncharacterized protein</fullName>
    </submittedName>
</protein>
<dbReference type="InterPro" id="IPR045151">
    <property type="entry name" value="DCAF8"/>
</dbReference>
<organism evidence="4 5">
    <name type="scientific">Tilletia indica</name>
    <dbReference type="NCBI Taxonomy" id="43049"/>
    <lineage>
        <taxon>Eukaryota</taxon>
        <taxon>Fungi</taxon>
        <taxon>Dikarya</taxon>
        <taxon>Basidiomycota</taxon>
        <taxon>Ustilaginomycotina</taxon>
        <taxon>Exobasidiomycetes</taxon>
        <taxon>Tilletiales</taxon>
        <taxon>Tilletiaceae</taxon>
        <taxon>Tilletia</taxon>
    </lineage>
</organism>
<dbReference type="InterPro" id="IPR001680">
    <property type="entry name" value="WD40_rpt"/>
</dbReference>